<accession>A0A438M6M7</accession>
<dbReference type="Proteomes" id="UP000284824">
    <property type="component" value="Unassembled WGS sequence"/>
</dbReference>
<evidence type="ECO:0000313" key="2">
    <source>
        <dbReference type="EMBL" id="RVX41355.1"/>
    </source>
</evidence>
<comment type="caution">
    <text evidence="2">The sequence shown here is derived from an EMBL/GenBank/DDBJ whole genome shotgun (WGS) entry which is preliminary data.</text>
</comment>
<dbReference type="PANTHER" id="PTHR43649:SF12">
    <property type="entry name" value="DIACETYLCHITOBIOSE BINDING PROTEIN DASA"/>
    <property type="match status" value="1"/>
</dbReference>
<reference evidence="2 3" key="1">
    <citation type="submission" date="2019-01" db="EMBL/GenBank/DDBJ databases">
        <title>Sequencing the genomes of 1000 actinobacteria strains.</title>
        <authorList>
            <person name="Klenk H.-P."/>
        </authorList>
    </citation>
    <scope>NUCLEOTIDE SEQUENCE [LARGE SCALE GENOMIC DNA]</scope>
    <source>
        <strain evidence="2 3">DSM 43925</strain>
    </source>
</reference>
<proteinExistence type="predicted"/>
<keyword evidence="1" id="KW-0732">Signal</keyword>
<evidence type="ECO:0000256" key="1">
    <source>
        <dbReference type="SAM" id="SignalP"/>
    </source>
</evidence>
<dbReference type="PANTHER" id="PTHR43649">
    <property type="entry name" value="ARABINOSE-BINDING PROTEIN-RELATED"/>
    <property type="match status" value="1"/>
</dbReference>
<sequence length="449" mass="47546">MPLTTRTIAGLALIAATVTACAPGAAPTEAPDAGKAVSSALPTEPVTLTLSHFEEGGQGKAIEQLAAKYQQLHPNITIKPTYTAFADYGKNIKLQMSSESAPDIAQAGQAQTMQGPLVQAGLLRPLDEYAKLYGWSERFKPGLLDQARFSKDGKTFGTGELYGIALGGNLVGIYYNRDKLAKLGITTPFKDLAAFQDALAKAKAAGETPIQLGNLEAWPGNHVLSDLIAQYEPLENGLNWVYGRKGATFDSPGVQQATKTLAEWAKSGYIDSSANGTSDSDGVGKFIKGKGVFMVSGSWNRSRIDENMDGKAGFTAMPPVKAGDPVRATGATTSPFSISAKTKYPDVAANFIDFMTRPENAATLFQGGYLPVAERDAGKPKAGSAQEGLVEAWQQVLADDGLALYLDWATPSMGDTLFPAVQQLIAGKTTPDKLISTVQENWADERGNG</sequence>
<keyword evidence="3" id="KW-1185">Reference proteome</keyword>
<dbReference type="InterPro" id="IPR050490">
    <property type="entry name" value="Bact_solute-bd_prot1"/>
</dbReference>
<dbReference type="Gene3D" id="3.40.190.10">
    <property type="entry name" value="Periplasmic binding protein-like II"/>
    <property type="match status" value="1"/>
</dbReference>
<evidence type="ECO:0000313" key="3">
    <source>
        <dbReference type="Proteomes" id="UP000284824"/>
    </source>
</evidence>
<name>A0A438M6M7_9ACTN</name>
<dbReference type="OrthoDB" id="358201at2"/>
<dbReference type="RefSeq" id="WP_127933609.1">
    <property type="nucleotide sequence ID" value="NZ_SAUN01000001.1"/>
</dbReference>
<dbReference type="EMBL" id="SAUN01000001">
    <property type="protein sequence ID" value="RVX41355.1"/>
    <property type="molecule type" value="Genomic_DNA"/>
</dbReference>
<dbReference type="PROSITE" id="PS51257">
    <property type="entry name" value="PROKAR_LIPOPROTEIN"/>
    <property type="match status" value="1"/>
</dbReference>
<gene>
    <name evidence="2" type="ORF">EDD27_3876</name>
</gene>
<dbReference type="InterPro" id="IPR006059">
    <property type="entry name" value="SBP"/>
</dbReference>
<feature type="chain" id="PRO_5039104306" evidence="1">
    <location>
        <begin position="23"/>
        <end position="449"/>
    </location>
</feature>
<dbReference type="AlphaFoldDB" id="A0A438M6M7"/>
<dbReference type="SUPFAM" id="SSF53850">
    <property type="entry name" value="Periplasmic binding protein-like II"/>
    <property type="match status" value="1"/>
</dbReference>
<feature type="signal peptide" evidence="1">
    <location>
        <begin position="1"/>
        <end position="22"/>
    </location>
</feature>
<organism evidence="2 3">
    <name type="scientific">Nonomuraea polychroma</name>
    <dbReference type="NCBI Taxonomy" id="46176"/>
    <lineage>
        <taxon>Bacteria</taxon>
        <taxon>Bacillati</taxon>
        <taxon>Actinomycetota</taxon>
        <taxon>Actinomycetes</taxon>
        <taxon>Streptosporangiales</taxon>
        <taxon>Streptosporangiaceae</taxon>
        <taxon>Nonomuraea</taxon>
    </lineage>
</organism>
<protein>
    <submittedName>
        <fullName evidence="2">Carbohydrate ABC transporter substrate-binding protein (CUT1 family)</fullName>
    </submittedName>
</protein>
<dbReference type="Pfam" id="PF01547">
    <property type="entry name" value="SBP_bac_1"/>
    <property type="match status" value="1"/>
</dbReference>